<dbReference type="GO" id="GO:0016020">
    <property type="term" value="C:membrane"/>
    <property type="evidence" value="ECO:0007669"/>
    <property type="project" value="TreeGrafter"/>
</dbReference>
<dbReference type="PANTHER" id="PTHR43272:SF107">
    <property type="entry name" value="LONG-CHAIN-FATTY-ACID--COA LIGASE 5"/>
    <property type="match status" value="1"/>
</dbReference>
<feature type="domain" description="AMP-dependent synthetase/ligase" evidence="4">
    <location>
        <begin position="26"/>
        <end position="144"/>
    </location>
</feature>
<keyword evidence="1" id="KW-0436">Ligase</keyword>
<sequence>MAEASKSKLKKWLLDKAVDWKAKEMLNLIVRRDSLADKKVFRNLQDAMGGRVRLMISGSAPISPDVLRLMRAAMGCIIVEGYGATETAAAGTLSLEGDVSPNHVGPPCPCNEVKLINVPAMNYFAKNNQGEVCIRGFNVFKGYYKDPEKTQEALDKDGWFHTGDIGMWTESGTLRLIDRKKHIFKLDQGEYIAPEKIENVYNRTRFVAQSYVHGDTMRSYLVGIVVPDPEVLPKVAEEELGIKLPFHELCKNQKVKKMIHDDMLMEGNKAGLSSFEQVKRIELDYKPFSVENGLLTPTLKSKRASLSEYYKNELTEMYEER</sequence>
<accession>A0A915JXK1</accession>
<name>A0A915JXK1_ROMCU</name>
<protein>
    <recommendedName>
        <fullName evidence="3">long-chain-fatty-acid--CoA ligase</fullName>
        <ecNumber evidence="3">6.2.1.3</ecNumber>
    </recommendedName>
</protein>
<dbReference type="GO" id="GO:0004467">
    <property type="term" value="F:long-chain fatty acid-CoA ligase activity"/>
    <property type="evidence" value="ECO:0007669"/>
    <property type="project" value="UniProtKB-EC"/>
</dbReference>
<evidence type="ECO:0000256" key="1">
    <source>
        <dbReference type="ARBA" id="ARBA00022598"/>
    </source>
</evidence>
<dbReference type="EC" id="6.2.1.3" evidence="3"/>
<dbReference type="InterPro" id="IPR042099">
    <property type="entry name" value="ANL_N_sf"/>
</dbReference>
<keyword evidence="2" id="KW-0443">Lipid metabolism</keyword>
<evidence type="ECO:0000313" key="6">
    <source>
        <dbReference type="WBParaSite" id="nRc.2.0.1.t30427-RA"/>
    </source>
</evidence>
<dbReference type="SUPFAM" id="SSF56801">
    <property type="entry name" value="Acetyl-CoA synthetase-like"/>
    <property type="match status" value="1"/>
</dbReference>
<dbReference type="InterPro" id="IPR000873">
    <property type="entry name" value="AMP-dep_synth/lig_dom"/>
</dbReference>
<dbReference type="AlphaFoldDB" id="A0A915JXK1"/>
<evidence type="ECO:0000256" key="2">
    <source>
        <dbReference type="ARBA" id="ARBA00022832"/>
    </source>
</evidence>
<reference evidence="6" key="1">
    <citation type="submission" date="2022-11" db="UniProtKB">
        <authorList>
            <consortium name="WormBaseParasite"/>
        </authorList>
    </citation>
    <scope>IDENTIFICATION</scope>
</reference>
<proteinExistence type="predicted"/>
<dbReference type="WBParaSite" id="nRc.2.0.1.t30427-RA">
    <property type="protein sequence ID" value="nRc.2.0.1.t30427-RA"/>
    <property type="gene ID" value="nRc.2.0.1.g30427"/>
</dbReference>
<dbReference type="Gene3D" id="3.40.50.12780">
    <property type="entry name" value="N-terminal domain of ligase-like"/>
    <property type="match status" value="1"/>
</dbReference>
<evidence type="ECO:0000313" key="5">
    <source>
        <dbReference type="Proteomes" id="UP000887565"/>
    </source>
</evidence>
<keyword evidence="5" id="KW-1185">Reference proteome</keyword>
<dbReference type="Pfam" id="PF00501">
    <property type="entry name" value="AMP-binding"/>
    <property type="match status" value="1"/>
</dbReference>
<organism evidence="5 6">
    <name type="scientific">Romanomermis culicivorax</name>
    <name type="common">Nematode worm</name>
    <dbReference type="NCBI Taxonomy" id="13658"/>
    <lineage>
        <taxon>Eukaryota</taxon>
        <taxon>Metazoa</taxon>
        <taxon>Ecdysozoa</taxon>
        <taxon>Nematoda</taxon>
        <taxon>Enoplea</taxon>
        <taxon>Dorylaimia</taxon>
        <taxon>Mermithida</taxon>
        <taxon>Mermithoidea</taxon>
        <taxon>Mermithidae</taxon>
        <taxon>Romanomermis</taxon>
    </lineage>
</organism>
<dbReference type="OMA" id="HTFAEWL"/>
<dbReference type="GO" id="GO:0005783">
    <property type="term" value="C:endoplasmic reticulum"/>
    <property type="evidence" value="ECO:0007669"/>
    <property type="project" value="TreeGrafter"/>
</dbReference>
<dbReference type="PANTHER" id="PTHR43272">
    <property type="entry name" value="LONG-CHAIN-FATTY-ACID--COA LIGASE"/>
    <property type="match status" value="1"/>
</dbReference>
<evidence type="ECO:0000259" key="4">
    <source>
        <dbReference type="Pfam" id="PF00501"/>
    </source>
</evidence>
<dbReference type="Proteomes" id="UP000887565">
    <property type="component" value="Unplaced"/>
</dbReference>
<evidence type="ECO:0000256" key="3">
    <source>
        <dbReference type="ARBA" id="ARBA00026121"/>
    </source>
</evidence>
<keyword evidence="2" id="KW-0276">Fatty acid metabolism</keyword>